<dbReference type="WBParaSite" id="ALUE_0002229501-mRNA-1">
    <property type="protein sequence ID" value="ALUE_0002229501-mRNA-1"/>
    <property type="gene ID" value="ALUE_0002229501"/>
</dbReference>
<name>A0A0M3IU67_ASCLU</name>
<keyword evidence="1" id="KW-1185">Reference proteome</keyword>
<accession>A0A0M3IU67</accession>
<proteinExistence type="predicted"/>
<evidence type="ECO:0000313" key="2">
    <source>
        <dbReference type="WBParaSite" id="ALUE_0002229501-mRNA-1"/>
    </source>
</evidence>
<evidence type="ECO:0000313" key="1">
    <source>
        <dbReference type="Proteomes" id="UP000036681"/>
    </source>
</evidence>
<dbReference type="Proteomes" id="UP000036681">
    <property type="component" value="Unplaced"/>
</dbReference>
<reference evidence="2" key="1">
    <citation type="submission" date="2017-02" db="UniProtKB">
        <authorList>
            <consortium name="WormBaseParasite"/>
        </authorList>
    </citation>
    <scope>IDENTIFICATION</scope>
</reference>
<dbReference type="AlphaFoldDB" id="A0A0M3IU67"/>
<organism evidence="1 2">
    <name type="scientific">Ascaris lumbricoides</name>
    <name type="common">Giant roundworm</name>
    <dbReference type="NCBI Taxonomy" id="6252"/>
    <lineage>
        <taxon>Eukaryota</taxon>
        <taxon>Metazoa</taxon>
        <taxon>Ecdysozoa</taxon>
        <taxon>Nematoda</taxon>
        <taxon>Chromadorea</taxon>
        <taxon>Rhabditida</taxon>
        <taxon>Spirurina</taxon>
        <taxon>Ascaridomorpha</taxon>
        <taxon>Ascaridoidea</taxon>
        <taxon>Ascarididae</taxon>
        <taxon>Ascaris</taxon>
    </lineage>
</organism>
<protein>
    <submittedName>
        <fullName evidence="2">Excinuclease ABC subunit C</fullName>
    </submittedName>
</protein>
<sequence>MKGVLTRKKLDTLVEIFEIYKILYYRVKSKSNNVAVQRRENLNEFHTRKTKKNYFFLAQYQ</sequence>